<protein>
    <recommendedName>
        <fullName evidence="3">TonB C-terminal domain-containing protein</fullName>
    </recommendedName>
</protein>
<comment type="caution">
    <text evidence="1">The sequence shown here is derived from an EMBL/GenBank/DDBJ whole genome shotgun (WGS) entry which is preliminary data.</text>
</comment>
<reference evidence="1 2" key="1">
    <citation type="submission" date="2023-09" db="EMBL/GenBank/DDBJ databases">
        <authorList>
            <person name="Rey-Velasco X."/>
        </authorList>
    </citation>
    <scope>NUCLEOTIDE SEQUENCE [LARGE SCALE GENOMIC DNA]</scope>
    <source>
        <strain evidence="1 2">W332</strain>
    </source>
</reference>
<evidence type="ECO:0000313" key="1">
    <source>
        <dbReference type="EMBL" id="MDT0558557.1"/>
    </source>
</evidence>
<gene>
    <name evidence="1" type="ORF">RM697_07865</name>
</gene>
<dbReference type="Gene3D" id="3.30.1150.10">
    <property type="match status" value="1"/>
</dbReference>
<keyword evidence="2" id="KW-1185">Reference proteome</keyword>
<evidence type="ECO:0000313" key="2">
    <source>
        <dbReference type="Proteomes" id="UP001259492"/>
    </source>
</evidence>
<name>A0ABU2YL59_9FLAO</name>
<proteinExistence type="predicted"/>
<dbReference type="Proteomes" id="UP001259492">
    <property type="component" value="Unassembled WGS sequence"/>
</dbReference>
<sequence>MKTNLTLVFILLIILNISGQTTKSLPKINSLQHVEQVPVYKGCDSTKSNAELKKCMSNKMSRLIGKYFNQSLAANLGLKPGEVRVLVIFKINTEGIPIDIRARAPHKKLEKEAIRVVKLIPKFDRPGLVDGKPVIVPYSLPIRVVVPKPKKKQKHIYEKQ</sequence>
<accession>A0ABU2YL59</accession>
<dbReference type="RefSeq" id="WP_311427318.1">
    <property type="nucleotide sequence ID" value="NZ_JAVRIA010000003.1"/>
</dbReference>
<evidence type="ECO:0008006" key="3">
    <source>
        <dbReference type="Google" id="ProtNLM"/>
    </source>
</evidence>
<dbReference type="EMBL" id="JAVRIA010000003">
    <property type="protein sequence ID" value="MDT0558557.1"/>
    <property type="molecule type" value="Genomic_DNA"/>
</dbReference>
<organism evidence="1 2">
    <name type="scientific">Microcosmobacter mediterraneus</name>
    <dbReference type="NCBI Taxonomy" id="3075607"/>
    <lineage>
        <taxon>Bacteria</taxon>
        <taxon>Pseudomonadati</taxon>
        <taxon>Bacteroidota</taxon>
        <taxon>Flavobacteriia</taxon>
        <taxon>Flavobacteriales</taxon>
        <taxon>Flavobacteriaceae</taxon>
        <taxon>Microcosmobacter</taxon>
    </lineage>
</organism>